<reference evidence="7 8" key="1">
    <citation type="submission" date="2017-05" db="EMBL/GenBank/DDBJ databases">
        <authorList>
            <person name="Varghese N."/>
            <person name="Submissions S."/>
        </authorList>
    </citation>
    <scope>NUCLEOTIDE SEQUENCE [LARGE SCALE GENOMIC DNA]</scope>
    <source>
        <strain evidence="7 8">DSM 21194</strain>
    </source>
</reference>
<dbReference type="InterPro" id="IPR009056">
    <property type="entry name" value="Cyt_c-like_dom"/>
</dbReference>
<dbReference type="AlphaFoldDB" id="A0A521BNB7"/>
<evidence type="ECO:0000256" key="3">
    <source>
        <dbReference type="ARBA" id="ARBA00023004"/>
    </source>
</evidence>
<keyword evidence="5" id="KW-0812">Transmembrane</keyword>
<proteinExistence type="predicted"/>
<dbReference type="Gene3D" id="1.10.760.10">
    <property type="entry name" value="Cytochrome c-like domain"/>
    <property type="match status" value="1"/>
</dbReference>
<evidence type="ECO:0000256" key="2">
    <source>
        <dbReference type="ARBA" id="ARBA00022723"/>
    </source>
</evidence>
<dbReference type="InterPro" id="IPR036909">
    <property type="entry name" value="Cyt_c-like_dom_sf"/>
</dbReference>
<name>A0A521BNB7_9BACT</name>
<accession>A0A521BNB7</accession>
<dbReference type="InterPro" id="IPR011042">
    <property type="entry name" value="6-blade_b-propeller_TolB-like"/>
</dbReference>
<dbReference type="SUPFAM" id="SSF46626">
    <property type="entry name" value="Cytochrome c"/>
    <property type="match status" value="1"/>
</dbReference>
<feature type="transmembrane region" description="Helical" evidence="5">
    <location>
        <begin position="12"/>
        <end position="30"/>
    </location>
</feature>
<keyword evidence="5" id="KW-0472">Membrane</keyword>
<dbReference type="InterPro" id="IPR016024">
    <property type="entry name" value="ARM-type_fold"/>
</dbReference>
<dbReference type="PANTHER" id="PTHR33546">
    <property type="entry name" value="LARGE, MULTIFUNCTIONAL SECRETED PROTEIN-RELATED"/>
    <property type="match status" value="1"/>
</dbReference>
<evidence type="ECO:0000313" key="8">
    <source>
        <dbReference type="Proteomes" id="UP000317593"/>
    </source>
</evidence>
<dbReference type="PROSITE" id="PS51007">
    <property type="entry name" value="CYTC"/>
    <property type="match status" value="1"/>
</dbReference>
<keyword evidence="8" id="KW-1185">Reference proteome</keyword>
<dbReference type="EMBL" id="FXTH01000003">
    <property type="protein sequence ID" value="SMO48616.1"/>
    <property type="molecule type" value="Genomic_DNA"/>
</dbReference>
<dbReference type="Proteomes" id="UP000317593">
    <property type="component" value="Unassembled WGS sequence"/>
</dbReference>
<dbReference type="InterPro" id="IPR011989">
    <property type="entry name" value="ARM-like"/>
</dbReference>
<dbReference type="PANTHER" id="PTHR33546:SF1">
    <property type="entry name" value="LARGE, MULTIFUNCTIONAL SECRETED PROTEIN"/>
    <property type="match status" value="1"/>
</dbReference>
<evidence type="ECO:0000259" key="6">
    <source>
        <dbReference type="PROSITE" id="PS51007"/>
    </source>
</evidence>
<dbReference type="SUPFAM" id="SSF48371">
    <property type="entry name" value="ARM repeat"/>
    <property type="match status" value="1"/>
</dbReference>
<dbReference type="SUPFAM" id="SSF50952">
    <property type="entry name" value="Soluble quinoprotein glucose dehydrogenase"/>
    <property type="match status" value="1"/>
</dbReference>
<dbReference type="NCBIfam" id="TIGR02603">
    <property type="entry name" value="CxxCH_TIGR02603"/>
    <property type="match status" value="1"/>
</dbReference>
<evidence type="ECO:0000256" key="5">
    <source>
        <dbReference type="SAM" id="Phobius"/>
    </source>
</evidence>
<feature type="domain" description="Cytochrome c" evidence="6">
    <location>
        <begin position="726"/>
        <end position="862"/>
    </location>
</feature>
<dbReference type="Gene3D" id="1.25.10.10">
    <property type="entry name" value="Leucine-rich Repeat Variant"/>
    <property type="match status" value="1"/>
</dbReference>
<keyword evidence="1 4" id="KW-0349">Heme</keyword>
<dbReference type="GO" id="GO:0009055">
    <property type="term" value="F:electron transfer activity"/>
    <property type="evidence" value="ECO:0007669"/>
    <property type="project" value="InterPro"/>
</dbReference>
<keyword evidence="2 4" id="KW-0479">Metal-binding</keyword>
<dbReference type="GO" id="GO:0046872">
    <property type="term" value="F:metal ion binding"/>
    <property type="evidence" value="ECO:0007669"/>
    <property type="project" value="UniProtKB-KW"/>
</dbReference>
<keyword evidence="5" id="KW-1133">Transmembrane helix</keyword>
<organism evidence="7 8">
    <name type="scientific">Fodinibius sediminis</name>
    <dbReference type="NCBI Taxonomy" id="1214077"/>
    <lineage>
        <taxon>Bacteria</taxon>
        <taxon>Pseudomonadati</taxon>
        <taxon>Balneolota</taxon>
        <taxon>Balneolia</taxon>
        <taxon>Balneolales</taxon>
        <taxon>Balneolaceae</taxon>
        <taxon>Fodinibius</taxon>
    </lineage>
</organism>
<dbReference type="Gene3D" id="2.120.10.30">
    <property type="entry name" value="TolB, C-terminal domain"/>
    <property type="match status" value="1"/>
</dbReference>
<dbReference type="InterPro" id="IPR013427">
    <property type="entry name" value="Haem-bd_dom_put"/>
</dbReference>
<evidence type="ECO:0000313" key="7">
    <source>
        <dbReference type="EMBL" id="SMO48616.1"/>
    </source>
</evidence>
<gene>
    <name evidence="7" type="ORF">SAMN06265218_103239</name>
</gene>
<protein>
    <submittedName>
        <fullName evidence="7">Putative heme-binding domain-containing protein</fullName>
    </submittedName>
</protein>
<dbReference type="GO" id="GO:0020037">
    <property type="term" value="F:heme binding"/>
    <property type="evidence" value="ECO:0007669"/>
    <property type="project" value="InterPro"/>
</dbReference>
<evidence type="ECO:0000256" key="1">
    <source>
        <dbReference type="ARBA" id="ARBA00022617"/>
    </source>
</evidence>
<keyword evidence="3 4" id="KW-0408">Iron</keyword>
<sequence length="875" mass="97306">MGMNTDRTEMGIGPFLMVLLVPLLMVAYEVSLPEEHSPVNLHSAVPEDTSDSIQTLPGFEVQLVYRVPREEQGSWVGLTVDPKGRLIASDQQAKGMYRIRVNDDNPDSLKVDVEEIIMPASGAQGMAWAFGQLYANVNGKGLFRLKDTKGNDQFNVMEYLGGPQGRGEHGNHAVFPTENNKELYVVNGNHTAPPDFTSTRVTNWEEDILLPRQWDARGHARGILAPGGYIARINPMATQWDIISIGYRNTYDAAINQDGELFTYDADMEWDMGMPWYRPTRIVHSVSGSDYGWRSGSGKWKQYFEDSLPPVFNVGPGSPTGVLFGTGAQFPAKYQRALFGLDWTFGTMYAFHLTPEGASYTAEAEEFLSGSPLPLTDAVIGKDGAMYFLTGGRDKESKLYRVTYTGDESTAPAEPVENAEAEKARAERHELEAFHGRQDPEAVETAWPYLNSNDRFLRHAARVAVEWQPVESWAEKVLAEKDPQARITGMIALARKAPEKYREEAIEALLAMDLEALSPEQKLGYLRAMALVFMRLGDPAEDSREQITDTLQKLLPHEDDRVNVELVRLLVYLKDERVIDKALALMRSEEKPGTPDWGGLLARNENYGGTIQDMIDNPPPTNKLEYAFMLRNMSEGWTIDQRREYFTFINNAADAMGGASYTGFLERVRDEALVNASEEEREAVEDLTAQSLAHEPPFEIKPPEGPGREWTVKEAVEAVEGNLENRNFENGRNAFFAISCASCHQFDSYGGAIGPNLSTVGQNLSTQGLLEDIITPSAVISSQYNSSEVKLKDGDTISGLVVEEEEYVKVYGRDPDEGPTIIPSEEVASIEPVEVSQMPPGLVNSLSAEELRDLVAYLKSGGDEENEMFVQEENK</sequence>
<evidence type="ECO:0000256" key="4">
    <source>
        <dbReference type="PROSITE-ProRule" id="PRU00433"/>
    </source>
</evidence>
<dbReference type="InterPro" id="IPR011041">
    <property type="entry name" value="Quinoprot_gluc/sorb_DH_b-prop"/>
</dbReference>